<evidence type="ECO:0008006" key="4">
    <source>
        <dbReference type="Google" id="ProtNLM"/>
    </source>
</evidence>
<dbReference type="RefSeq" id="WP_166587984.1">
    <property type="nucleotide sequence ID" value="NZ_WWEO01000045.1"/>
</dbReference>
<gene>
    <name evidence="2" type="ORF">GSY63_21800</name>
</gene>
<sequence length="124" mass="13547">MKKIFLMCCLVVGFAAASHAQGGRMRMSPDEQAKAMQTQLKLTDDQTAKITSILTVQATKMDSVRTASNGDRQAMMQGMQPIRQDSQAKIVAILTPEQAAAYKKMQDEMRARMQNGGGAPPQNN</sequence>
<proteinExistence type="predicted"/>
<dbReference type="EMBL" id="WWEO01000045">
    <property type="protein sequence ID" value="NCD72013.1"/>
    <property type="molecule type" value="Genomic_DNA"/>
</dbReference>
<dbReference type="Proteomes" id="UP000638732">
    <property type="component" value="Unassembled WGS sequence"/>
</dbReference>
<reference evidence="2" key="1">
    <citation type="submission" date="2020-01" db="EMBL/GenBank/DDBJ databases">
        <authorList>
            <person name="Seo Y.L."/>
        </authorList>
    </citation>
    <scope>NUCLEOTIDE SEQUENCE</scope>
    <source>
        <strain evidence="2">R11</strain>
    </source>
</reference>
<feature type="signal peptide" evidence="1">
    <location>
        <begin position="1"/>
        <end position="20"/>
    </location>
</feature>
<keyword evidence="3" id="KW-1185">Reference proteome</keyword>
<reference evidence="2" key="2">
    <citation type="submission" date="2020-10" db="EMBL/GenBank/DDBJ databases">
        <title>Mucilaginibacter sp. nov., isolated from soil.</title>
        <authorList>
            <person name="Jeon C.O."/>
        </authorList>
    </citation>
    <scope>NUCLEOTIDE SEQUENCE</scope>
    <source>
        <strain evidence="2">R11</strain>
    </source>
</reference>
<feature type="chain" id="PRO_5036994520" description="Periplasmic heavy metal sensor" evidence="1">
    <location>
        <begin position="21"/>
        <end position="124"/>
    </location>
</feature>
<accession>A0A965ZL45</accession>
<organism evidence="2 3">
    <name type="scientific">Mucilaginibacter agri</name>
    <dbReference type="NCBI Taxonomy" id="2695265"/>
    <lineage>
        <taxon>Bacteria</taxon>
        <taxon>Pseudomonadati</taxon>
        <taxon>Bacteroidota</taxon>
        <taxon>Sphingobacteriia</taxon>
        <taxon>Sphingobacteriales</taxon>
        <taxon>Sphingobacteriaceae</taxon>
        <taxon>Mucilaginibacter</taxon>
    </lineage>
</organism>
<evidence type="ECO:0000313" key="3">
    <source>
        <dbReference type="Proteomes" id="UP000638732"/>
    </source>
</evidence>
<evidence type="ECO:0000313" key="2">
    <source>
        <dbReference type="EMBL" id="NCD72013.1"/>
    </source>
</evidence>
<evidence type="ECO:0000256" key="1">
    <source>
        <dbReference type="SAM" id="SignalP"/>
    </source>
</evidence>
<name>A0A965ZL45_9SPHI</name>
<comment type="caution">
    <text evidence="2">The sequence shown here is derived from an EMBL/GenBank/DDBJ whole genome shotgun (WGS) entry which is preliminary data.</text>
</comment>
<protein>
    <recommendedName>
        <fullName evidence="4">Periplasmic heavy metal sensor</fullName>
    </recommendedName>
</protein>
<dbReference type="AlphaFoldDB" id="A0A965ZL45"/>
<keyword evidence="1" id="KW-0732">Signal</keyword>